<proteinExistence type="predicted"/>
<dbReference type="EMBL" id="ASHM01008333">
    <property type="protein sequence ID" value="PNY16207.1"/>
    <property type="molecule type" value="Genomic_DNA"/>
</dbReference>
<protein>
    <submittedName>
        <fullName evidence="1">Uncharacterized protein</fullName>
    </submittedName>
</protein>
<sequence>GFNQQIKNKRSRTTLSIRINKNLKKLQRRGGRLKTTVFIVVLIKGGSDGAGFGFGPLEEAKCEMGFVVEVKCDLREIDGVDGGWVERMESVPARF</sequence>
<evidence type="ECO:0000313" key="2">
    <source>
        <dbReference type="Proteomes" id="UP000236291"/>
    </source>
</evidence>
<dbReference type="Proteomes" id="UP000236291">
    <property type="component" value="Unassembled WGS sequence"/>
</dbReference>
<dbReference type="AlphaFoldDB" id="A0A2K3PLP4"/>
<accession>A0A2K3PLP4</accession>
<feature type="non-terminal residue" evidence="1">
    <location>
        <position position="1"/>
    </location>
</feature>
<reference evidence="1 2" key="1">
    <citation type="journal article" date="2014" name="Am. J. Bot.">
        <title>Genome assembly and annotation for red clover (Trifolium pratense; Fabaceae).</title>
        <authorList>
            <person name="Istvanek J."/>
            <person name="Jaros M."/>
            <person name="Krenek A."/>
            <person name="Repkova J."/>
        </authorList>
    </citation>
    <scope>NUCLEOTIDE SEQUENCE [LARGE SCALE GENOMIC DNA]</scope>
    <source>
        <strain evidence="2">cv. Tatra</strain>
        <tissue evidence="1">Young leaves</tissue>
    </source>
</reference>
<organism evidence="1 2">
    <name type="scientific">Trifolium pratense</name>
    <name type="common">Red clover</name>
    <dbReference type="NCBI Taxonomy" id="57577"/>
    <lineage>
        <taxon>Eukaryota</taxon>
        <taxon>Viridiplantae</taxon>
        <taxon>Streptophyta</taxon>
        <taxon>Embryophyta</taxon>
        <taxon>Tracheophyta</taxon>
        <taxon>Spermatophyta</taxon>
        <taxon>Magnoliopsida</taxon>
        <taxon>eudicotyledons</taxon>
        <taxon>Gunneridae</taxon>
        <taxon>Pentapetalae</taxon>
        <taxon>rosids</taxon>
        <taxon>fabids</taxon>
        <taxon>Fabales</taxon>
        <taxon>Fabaceae</taxon>
        <taxon>Papilionoideae</taxon>
        <taxon>50 kb inversion clade</taxon>
        <taxon>NPAAA clade</taxon>
        <taxon>Hologalegina</taxon>
        <taxon>IRL clade</taxon>
        <taxon>Trifolieae</taxon>
        <taxon>Trifolium</taxon>
    </lineage>
</organism>
<comment type="caution">
    <text evidence="1">The sequence shown here is derived from an EMBL/GenBank/DDBJ whole genome shotgun (WGS) entry which is preliminary data.</text>
</comment>
<name>A0A2K3PLP4_TRIPR</name>
<evidence type="ECO:0000313" key="1">
    <source>
        <dbReference type="EMBL" id="PNY16207.1"/>
    </source>
</evidence>
<gene>
    <name evidence="1" type="ORF">L195_g012921</name>
</gene>
<reference evidence="1 2" key="2">
    <citation type="journal article" date="2017" name="Front. Plant Sci.">
        <title>Gene Classification and Mining of Molecular Markers Useful in Red Clover (Trifolium pratense) Breeding.</title>
        <authorList>
            <person name="Istvanek J."/>
            <person name="Dluhosova J."/>
            <person name="Dluhos P."/>
            <person name="Patkova L."/>
            <person name="Nedelnik J."/>
            <person name="Repkova J."/>
        </authorList>
    </citation>
    <scope>NUCLEOTIDE SEQUENCE [LARGE SCALE GENOMIC DNA]</scope>
    <source>
        <strain evidence="2">cv. Tatra</strain>
        <tissue evidence="1">Young leaves</tissue>
    </source>
</reference>